<evidence type="ECO:0000256" key="6">
    <source>
        <dbReference type="SAM" id="Phobius"/>
    </source>
</evidence>
<feature type="compositionally biased region" description="Basic and acidic residues" evidence="5">
    <location>
        <begin position="25"/>
        <end position="78"/>
    </location>
</feature>
<feature type="region of interest" description="Disordered" evidence="5">
    <location>
        <begin position="392"/>
        <end position="420"/>
    </location>
</feature>
<feature type="transmembrane region" description="Helical" evidence="6">
    <location>
        <begin position="163"/>
        <end position="183"/>
    </location>
</feature>
<feature type="region of interest" description="Disordered" evidence="5">
    <location>
        <begin position="488"/>
        <end position="638"/>
    </location>
</feature>
<evidence type="ECO:0000313" key="8">
    <source>
        <dbReference type="Proteomes" id="UP001286313"/>
    </source>
</evidence>
<feature type="region of interest" description="Disordered" evidence="5">
    <location>
        <begin position="265"/>
        <end position="288"/>
    </location>
</feature>
<feature type="transmembrane region" description="Helical" evidence="6">
    <location>
        <begin position="796"/>
        <end position="819"/>
    </location>
</feature>
<evidence type="ECO:0000256" key="1">
    <source>
        <dbReference type="ARBA" id="ARBA00004167"/>
    </source>
</evidence>
<feature type="compositionally biased region" description="Low complexity" evidence="5">
    <location>
        <begin position="265"/>
        <end position="276"/>
    </location>
</feature>
<feature type="transmembrane region" description="Helical" evidence="6">
    <location>
        <begin position="762"/>
        <end position="784"/>
    </location>
</feature>
<dbReference type="Proteomes" id="UP001286313">
    <property type="component" value="Unassembled WGS sequence"/>
</dbReference>
<evidence type="ECO:0000256" key="4">
    <source>
        <dbReference type="ARBA" id="ARBA00023136"/>
    </source>
</evidence>
<keyword evidence="2 6" id="KW-0812">Transmembrane</keyword>
<feature type="compositionally biased region" description="Acidic residues" evidence="5">
    <location>
        <begin position="554"/>
        <end position="575"/>
    </location>
</feature>
<dbReference type="InterPro" id="IPR036259">
    <property type="entry name" value="MFS_trans_sf"/>
</dbReference>
<feature type="transmembrane region" description="Helical" evidence="6">
    <location>
        <begin position="98"/>
        <end position="117"/>
    </location>
</feature>
<reference evidence="7" key="1">
    <citation type="submission" date="2023-10" db="EMBL/GenBank/DDBJ databases">
        <title>Genome assemblies of two species of porcelain crab, Petrolisthes cinctipes and Petrolisthes manimaculis (Anomura: Porcellanidae).</title>
        <authorList>
            <person name="Angst P."/>
        </authorList>
    </citation>
    <scope>NUCLEOTIDE SEQUENCE</scope>
    <source>
        <strain evidence="7">PB745_01</strain>
        <tissue evidence="7">Gill</tissue>
    </source>
</reference>
<gene>
    <name evidence="7" type="ORF">Pcinc_012649</name>
</gene>
<feature type="transmembrane region" description="Helical" evidence="6">
    <location>
        <begin position="237"/>
        <end position="258"/>
    </location>
</feature>
<evidence type="ECO:0000256" key="3">
    <source>
        <dbReference type="ARBA" id="ARBA00022989"/>
    </source>
</evidence>
<feature type="region of interest" description="Disordered" evidence="5">
    <location>
        <begin position="1"/>
        <end position="80"/>
    </location>
</feature>
<feature type="transmembrane region" description="Helical" evidence="6">
    <location>
        <begin position="656"/>
        <end position="677"/>
    </location>
</feature>
<dbReference type="EMBL" id="JAWQEG010001037">
    <property type="protein sequence ID" value="KAK3883012.1"/>
    <property type="molecule type" value="Genomic_DNA"/>
</dbReference>
<feature type="compositionally biased region" description="Acidic residues" evidence="5">
    <location>
        <begin position="530"/>
        <end position="545"/>
    </location>
</feature>
<feature type="compositionally biased region" description="Basic and acidic residues" evidence="5">
    <location>
        <begin position="488"/>
        <end position="529"/>
    </location>
</feature>
<comment type="caution">
    <text evidence="7">The sequence shown here is derived from an EMBL/GenBank/DDBJ whole genome shotgun (WGS) entry which is preliminary data.</text>
</comment>
<feature type="transmembrane region" description="Helical" evidence="6">
    <location>
        <begin position="731"/>
        <end position="750"/>
    </location>
</feature>
<dbReference type="GO" id="GO:0016020">
    <property type="term" value="C:membrane"/>
    <property type="evidence" value="ECO:0007669"/>
    <property type="project" value="UniProtKB-SubCell"/>
</dbReference>
<feature type="transmembrane region" description="Helical" evidence="6">
    <location>
        <begin position="698"/>
        <end position="719"/>
    </location>
</feature>
<keyword evidence="4 6" id="KW-0472">Membrane</keyword>
<feature type="compositionally biased region" description="Acidic residues" evidence="5">
    <location>
        <begin position="584"/>
        <end position="605"/>
    </location>
</feature>
<feature type="transmembrane region" description="Helical" evidence="6">
    <location>
        <begin position="129"/>
        <end position="151"/>
    </location>
</feature>
<proteinExistence type="predicted"/>
<evidence type="ECO:0000256" key="5">
    <source>
        <dbReference type="SAM" id="MobiDB-lite"/>
    </source>
</evidence>
<sequence length="840" mass="90556">MSGGSVCEWGNRSEQNGVGQGGSEGGREGEGELDRVRERGREIREGELDRGREGGENQTEGGREGESDRMREGGDNHTDQPTSLPACLHYQFKAASKGWVVVVVVVVVVGGLYQSYFCPPSRLSLWCSGRVLMLVNIGGYAVWAGCVLTLTATYTDHNTFHHLALPFLLLGVGVGGLVGNGLITLEAVVVRLLKLGCTSETRLVGWLGVVKGCVCLGGVLAYLSHHYLVLHVQVDRINMAFGNEVLCAVTFFYVMVVVPENPPAIQTPTATTTATPTPRPLPEATPTATTPTAIERAIPTVTAKATGAQRPTAKAIVTAIPTATAIVTATDKPTATPTGTGKAIVTSTPIPTTTTTTRQQYFRFPSVISFTADVADSTAPITAPDVTTVPNTATDVTTAPNTATDVTTAPTTAPDVTTAPNTVTDVTTTATDVTTAPNTATDVTTTATDVTTAPTTAPDVTTAPNTATDVTTDITTATDVTTIATDKTIGDDGRIREKERGEEGRNDKEDGRESVGERMKVIMEERKGGEEEEEEKGEEEEEEEERDRRRQKEEEEEGEEEEEKEEEEKGDEESEVDRRRQKEEEEEGEEGEEKEEEERGDDESEVDRRQKEEEEEEEEKEEEEEAEEEEEQKEEVEMWATPKYLKDKMKWDPHRIFQYVAWRGGGEVIGVMSILLLTSFTSTSSSSSSSGGSGGGRFSYHAFLGVVGGLTTIVAWAVLGSLQPHSKVVPLVPVLGCLSLYLPLASLAVITHLIHPRYVGSAVVLMGSVGLVGEAAGWATVTHLYPLLHCWPGTTFLMLCPLLLLPTFIFGVLFFSIGLRDEYLLSSSSASSSFIPPSSV</sequence>
<feature type="region of interest" description="Disordered" evidence="5">
    <location>
        <begin position="331"/>
        <end position="350"/>
    </location>
</feature>
<evidence type="ECO:0000313" key="7">
    <source>
        <dbReference type="EMBL" id="KAK3883012.1"/>
    </source>
</evidence>
<comment type="subcellular location">
    <subcellularLocation>
        <location evidence="1">Membrane</location>
        <topology evidence="1">Single-pass membrane protein</topology>
    </subcellularLocation>
</comment>
<dbReference type="InterPro" id="IPR051694">
    <property type="entry name" value="Immunoregulatory_rcpt-like"/>
</dbReference>
<name>A0AAE1KTE8_PETCI</name>
<organism evidence="7 8">
    <name type="scientific">Petrolisthes cinctipes</name>
    <name type="common">Flat porcelain crab</name>
    <dbReference type="NCBI Taxonomy" id="88211"/>
    <lineage>
        <taxon>Eukaryota</taxon>
        <taxon>Metazoa</taxon>
        <taxon>Ecdysozoa</taxon>
        <taxon>Arthropoda</taxon>
        <taxon>Crustacea</taxon>
        <taxon>Multicrustacea</taxon>
        <taxon>Malacostraca</taxon>
        <taxon>Eumalacostraca</taxon>
        <taxon>Eucarida</taxon>
        <taxon>Decapoda</taxon>
        <taxon>Pleocyemata</taxon>
        <taxon>Anomura</taxon>
        <taxon>Galatheoidea</taxon>
        <taxon>Porcellanidae</taxon>
        <taxon>Petrolisthes</taxon>
    </lineage>
</organism>
<dbReference type="GO" id="GO:0071944">
    <property type="term" value="C:cell periphery"/>
    <property type="evidence" value="ECO:0007669"/>
    <property type="project" value="UniProtKB-ARBA"/>
</dbReference>
<dbReference type="PANTHER" id="PTHR15549">
    <property type="entry name" value="PAIRED IMMUNOGLOBULIN-LIKE TYPE 2 RECEPTOR"/>
    <property type="match status" value="1"/>
</dbReference>
<evidence type="ECO:0000256" key="2">
    <source>
        <dbReference type="ARBA" id="ARBA00022692"/>
    </source>
</evidence>
<protein>
    <submittedName>
        <fullName evidence="7">Uncharacterized protein</fullName>
    </submittedName>
</protein>
<dbReference type="AlphaFoldDB" id="A0AAE1KTE8"/>
<keyword evidence="8" id="KW-1185">Reference proteome</keyword>
<accession>A0AAE1KTE8</accession>
<feature type="compositionally biased region" description="Acidic residues" evidence="5">
    <location>
        <begin position="613"/>
        <end position="634"/>
    </location>
</feature>
<dbReference type="SUPFAM" id="SSF103473">
    <property type="entry name" value="MFS general substrate transporter"/>
    <property type="match status" value="1"/>
</dbReference>
<dbReference type="PANTHER" id="PTHR15549:SF30">
    <property type="entry name" value="MID2 DOMAIN-CONTAINING PROTEIN"/>
    <property type="match status" value="1"/>
</dbReference>
<keyword evidence="3 6" id="KW-1133">Transmembrane helix</keyword>
<feature type="transmembrane region" description="Helical" evidence="6">
    <location>
        <begin position="203"/>
        <end position="225"/>
    </location>
</feature>